<evidence type="ECO:0000256" key="5">
    <source>
        <dbReference type="ARBA" id="ARBA00022989"/>
    </source>
</evidence>
<evidence type="ECO:0000256" key="3">
    <source>
        <dbReference type="ARBA" id="ARBA00022475"/>
    </source>
</evidence>
<keyword evidence="2" id="KW-0813">Transport</keyword>
<dbReference type="InterPro" id="IPR020846">
    <property type="entry name" value="MFS_dom"/>
</dbReference>
<feature type="compositionally biased region" description="Basic and acidic residues" evidence="7">
    <location>
        <begin position="416"/>
        <end position="427"/>
    </location>
</feature>
<dbReference type="PROSITE" id="PS50850">
    <property type="entry name" value="MFS"/>
    <property type="match status" value="2"/>
</dbReference>
<gene>
    <name evidence="10" type="ORF">ACFP4F_35975</name>
</gene>
<feature type="transmembrane region" description="Helical" evidence="8">
    <location>
        <begin position="51"/>
        <end position="73"/>
    </location>
</feature>
<dbReference type="InterPro" id="IPR010290">
    <property type="entry name" value="TM_effector"/>
</dbReference>
<evidence type="ECO:0000313" key="11">
    <source>
        <dbReference type="Proteomes" id="UP001596139"/>
    </source>
</evidence>
<name>A0ABW1MVN9_9ACTN</name>
<evidence type="ECO:0000256" key="4">
    <source>
        <dbReference type="ARBA" id="ARBA00022692"/>
    </source>
</evidence>
<feature type="transmembrane region" description="Helical" evidence="8">
    <location>
        <begin position="21"/>
        <end position="39"/>
    </location>
</feature>
<evidence type="ECO:0000256" key="1">
    <source>
        <dbReference type="ARBA" id="ARBA00004651"/>
    </source>
</evidence>
<feature type="transmembrane region" description="Helical" evidence="8">
    <location>
        <begin position="227"/>
        <end position="248"/>
    </location>
</feature>
<keyword evidence="3" id="KW-1003">Cell membrane</keyword>
<dbReference type="Pfam" id="PF05977">
    <property type="entry name" value="MFS_3"/>
    <property type="match status" value="1"/>
</dbReference>
<keyword evidence="5 8" id="KW-1133">Transmembrane helix</keyword>
<dbReference type="RefSeq" id="WP_063761925.1">
    <property type="nucleotide sequence ID" value="NZ_JBHSPX010000015.1"/>
</dbReference>
<sequence length="427" mass="43757">MSGGAVLRGMTASLRVRNFRLFTLGQLASVTGTWMMFTAQDWLVLRLTGDSAAALSAVTAAQFAPVLLLTLLGGRLADRYDKRRLLLAANLASAVLACLLAAAALSGELRLWHIIGCAAGLGVVNAVEIPARMSFVSEMVGGELLPNASALSAAYFNTARVLGPAAAGALISVWGAPAVMLLNTVSYLGTVVALARMRPQELYRGTARAARGGVVAGLRYVAARRDLLLPLALVALLALVGFNFQVTLPLLARTVFGTGAGTFGLLTAAMAAGSLVAALVTTVRRGRPRQRVVLAAAVAFGVAEIASGLAPTFPVALLSLALTGFAMIVFSQAANHRVQLGTESAYRGRVMALYTVIYQGTTPVGALLTGWLAGAAGARSGLWVAGGVCLAGALGACALAAPRGRRPGARPVPVRPEADERASASSG</sequence>
<feature type="domain" description="Major facilitator superfamily (MFS) profile" evidence="9">
    <location>
        <begin position="205"/>
        <end position="427"/>
    </location>
</feature>
<dbReference type="Gene3D" id="1.20.1250.20">
    <property type="entry name" value="MFS general substrate transporter like domains"/>
    <property type="match status" value="1"/>
</dbReference>
<dbReference type="InterPro" id="IPR036259">
    <property type="entry name" value="MFS_trans_sf"/>
</dbReference>
<feature type="transmembrane region" description="Helical" evidence="8">
    <location>
        <begin position="169"/>
        <end position="195"/>
    </location>
</feature>
<keyword evidence="4 8" id="KW-0812">Transmembrane</keyword>
<dbReference type="SUPFAM" id="SSF103473">
    <property type="entry name" value="MFS general substrate transporter"/>
    <property type="match status" value="1"/>
</dbReference>
<feature type="transmembrane region" description="Helical" evidence="8">
    <location>
        <begin position="316"/>
        <end position="335"/>
    </location>
</feature>
<feature type="domain" description="Major facilitator superfamily (MFS) profile" evidence="9">
    <location>
        <begin position="1"/>
        <end position="201"/>
    </location>
</feature>
<organism evidence="10 11">
    <name type="scientific">Streptomyces ochraceiscleroticus</name>
    <dbReference type="NCBI Taxonomy" id="47761"/>
    <lineage>
        <taxon>Bacteria</taxon>
        <taxon>Bacillati</taxon>
        <taxon>Actinomycetota</taxon>
        <taxon>Actinomycetes</taxon>
        <taxon>Kitasatosporales</taxon>
        <taxon>Streptomycetaceae</taxon>
        <taxon>Streptomyces</taxon>
    </lineage>
</organism>
<dbReference type="Proteomes" id="UP001596139">
    <property type="component" value="Unassembled WGS sequence"/>
</dbReference>
<feature type="transmembrane region" description="Helical" evidence="8">
    <location>
        <begin position="356"/>
        <end position="376"/>
    </location>
</feature>
<dbReference type="PANTHER" id="PTHR23513">
    <property type="entry name" value="INTEGRAL MEMBRANE EFFLUX PROTEIN-RELATED"/>
    <property type="match status" value="1"/>
</dbReference>
<comment type="subcellular location">
    <subcellularLocation>
        <location evidence="1">Cell membrane</location>
        <topology evidence="1">Multi-pass membrane protein</topology>
    </subcellularLocation>
</comment>
<feature type="region of interest" description="Disordered" evidence="7">
    <location>
        <begin position="404"/>
        <end position="427"/>
    </location>
</feature>
<evidence type="ECO:0000256" key="2">
    <source>
        <dbReference type="ARBA" id="ARBA00022448"/>
    </source>
</evidence>
<dbReference type="EMBL" id="JBHSPX010000015">
    <property type="protein sequence ID" value="MFC6067920.1"/>
    <property type="molecule type" value="Genomic_DNA"/>
</dbReference>
<keyword evidence="11" id="KW-1185">Reference proteome</keyword>
<feature type="transmembrane region" description="Helical" evidence="8">
    <location>
        <begin position="292"/>
        <end position="310"/>
    </location>
</feature>
<feature type="transmembrane region" description="Helical" evidence="8">
    <location>
        <begin position="85"/>
        <end position="105"/>
    </location>
</feature>
<reference evidence="11" key="1">
    <citation type="journal article" date="2019" name="Int. J. Syst. Evol. Microbiol.">
        <title>The Global Catalogue of Microorganisms (GCM) 10K type strain sequencing project: providing services to taxonomists for standard genome sequencing and annotation.</title>
        <authorList>
            <consortium name="The Broad Institute Genomics Platform"/>
            <consortium name="The Broad Institute Genome Sequencing Center for Infectious Disease"/>
            <person name="Wu L."/>
            <person name="Ma J."/>
        </authorList>
    </citation>
    <scope>NUCLEOTIDE SEQUENCE [LARGE SCALE GENOMIC DNA]</scope>
    <source>
        <strain evidence="11">CGMCC 1.15180</strain>
    </source>
</reference>
<evidence type="ECO:0000259" key="9">
    <source>
        <dbReference type="PROSITE" id="PS50850"/>
    </source>
</evidence>
<protein>
    <submittedName>
        <fullName evidence="10">MFS transporter</fullName>
    </submittedName>
</protein>
<keyword evidence="6 8" id="KW-0472">Membrane</keyword>
<dbReference type="CDD" id="cd06173">
    <property type="entry name" value="MFS_MefA_like"/>
    <property type="match status" value="1"/>
</dbReference>
<feature type="transmembrane region" description="Helical" evidence="8">
    <location>
        <begin position="382"/>
        <end position="401"/>
    </location>
</feature>
<evidence type="ECO:0000256" key="6">
    <source>
        <dbReference type="ARBA" id="ARBA00023136"/>
    </source>
</evidence>
<proteinExistence type="predicted"/>
<comment type="caution">
    <text evidence="10">The sequence shown here is derived from an EMBL/GenBank/DDBJ whole genome shotgun (WGS) entry which is preliminary data.</text>
</comment>
<accession>A0ABW1MVN9</accession>
<evidence type="ECO:0000256" key="8">
    <source>
        <dbReference type="SAM" id="Phobius"/>
    </source>
</evidence>
<dbReference type="PANTHER" id="PTHR23513:SF11">
    <property type="entry name" value="STAPHYLOFERRIN A TRANSPORTER"/>
    <property type="match status" value="1"/>
</dbReference>
<feature type="transmembrane region" description="Helical" evidence="8">
    <location>
        <begin position="260"/>
        <end position="280"/>
    </location>
</feature>
<evidence type="ECO:0000256" key="7">
    <source>
        <dbReference type="SAM" id="MobiDB-lite"/>
    </source>
</evidence>
<evidence type="ECO:0000313" key="10">
    <source>
        <dbReference type="EMBL" id="MFC6067920.1"/>
    </source>
</evidence>